<dbReference type="InterPro" id="IPR027417">
    <property type="entry name" value="P-loop_NTPase"/>
</dbReference>
<keyword evidence="11" id="KW-1185">Reference proteome</keyword>
<organism evidence="10 11">
    <name type="scientific">Weissella minor</name>
    <dbReference type="NCBI Taxonomy" id="1620"/>
    <lineage>
        <taxon>Bacteria</taxon>
        <taxon>Bacillati</taxon>
        <taxon>Bacillota</taxon>
        <taxon>Bacilli</taxon>
        <taxon>Lactobacillales</taxon>
        <taxon>Lactobacillaceae</taxon>
        <taxon>Weissella</taxon>
    </lineage>
</organism>
<dbReference type="CDD" id="cd03278">
    <property type="entry name" value="ABC_SMC_barmotin"/>
    <property type="match status" value="1"/>
</dbReference>
<feature type="coiled-coil region" evidence="7">
    <location>
        <begin position="666"/>
        <end position="939"/>
    </location>
</feature>
<dbReference type="GO" id="GO:0005737">
    <property type="term" value="C:cytoplasm"/>
    <property type="evidence" value="ECO:0007669"/>
    <property type="project" value="UniProtKB-SubCell"/>
</dbReference>
<protein>
    <recommendedName>
        <fullName evidence="7">Chromosome partition protein Smc</fullName>
    </recommendedName>
</protein>
<evidence type="ECO:0000256" key="7">
    <source>
        <dbReference type="HAMAP-Rule" id="MF_01894"/>
    </source>
</evidence>
<proteinExistence type="inferred from homology"/>
<comment type="caution">
    <text evidence="10">The sequence shown here is derived from an EMBL/GenBank/DDBJ whole genome shotgun (WGS) entry which is preliminary data.</text>
</comment>
<comment type="subunit">
    <text evidence="7">Homodimer.</text>
</comment>
<dbReference type="NCBIfam" id="TIGR02168">
    <property type="entry name" value="SMC_prok_B"/>
    <property type="match status" value="1"/>
</dbReference>
<evidence type="ECO:0000256" key="8">
    <source>
        <dbReference type="SAM" id="MobiDB-lite"/>
    </source>
</evidence>
<dbReference type="HAMAP" id="MF_01894">
    <property type="entry name" value="Smc_prok"/>
    <property type="match status" value="1"/>
</dbReference>
<dbReference type="GO" id="GO:0007059">
    <property type="term" value="P:chromosome segregation"/>
    <property type="evidence" value="ECO:0007669"/>
    <property type="project" value="UniProtKB-UniRule"/>
</dbReference>
<evidence type="ECO:0000256" key="2">
    <source>
        <dbReference type="ARBA" id="ARBA00022490"/>
    </source>
</evidence>
<evidence type="ECO:0000259" key="9">
    <source>
        <dbReference type="SMART" id="SM00968"/>
    </source>
</evidence>
<evidence type="ECO:0000313" key="10">
    <source>
        <dbReference type="EMBL" id="KRN76302.1"/>
    </source>
</evidence>
<dbReference type="PIRSF" id="PIRSF005719">
    <property type="entry name" value="SMC"/>
    <property type="match status" value="1"/>
</dbReference>
<evidence type="ECO:0000256" key="1">
    <source>
        <dbReference type="ARBA" id="ARBA00004496"/>
    </source>
</evidence>
<feature type="compositionally biased region" description="Polar residues" evidence="8">
    <location>
        <begin position="415"/>
        <end position="426"/>
    </location>
</feature>
<sequence length="1174" mass="132323">MHGFKSFSDSTQIDFMPGITGIVGPNGSGKSNIIEAIHWVMGEQSAKGLRGDKMADVIFGGTKTRAPLNRAEVGIVFDNRDHYLKSDFDEIEIKRILYRNGDSKYLLNGKQVRLRDIQELFMDSGLGHESFSIISQGRVEYIFSAKPEDRRSIIEDVAGVYKYKQNKTQAGKKLTNVQDNLDRVTDILYELEQRLEPLAKQSAKAKDYQQQKAAYDELDYQRLQNELTLWQQQLSTILNQMQQAQNKADVQNDQLKQQQQQLETARQSLAEQRETQQQQQHLLLEISTSVENLAGELKLQAERAHNQAQLVETTQATLDERRKGYTNLMQQIKHAQSEVTQTQVELRALAEQTATLTREADHQQLKALEGNRETLRNEVVDALEQLTTAKNNQRFAQQEDQRADAQANRYRQRQSELAQQLTQAQSDLERAQHVHQSAQSELTQAQTDLTQQQQVGQELEKAYQQQRQAWYDQLQKQQQVQARVQSLQRLNEQYDGYYQGVKNLMKQHTKFPGIKGVVAELIQVDAKYQLAIETALGAALQQVVVDEPATAKQAIQYLSQNHLGRVTFLPLATIKARHLQSDLLASAQATPGYLGTAAELVDLAPEFQMLKQHLLATTVIAENLEQATPMAARLKQRVRIVTLDGQVINAGGSMTGGASRNQQQGLLTQKNELADLSAQLGTLNQEVAALEQQVQAKQAALQPLTENFKNQQDTVMHLSEVEQQKQADVQVAKQTVTQLEQAQTALTYDMQVAGVTTGATATQAQVDLKTAQANYDDATQRLDDMQLEIETLRTSLAESDERLLDKQMHQKTVEATYTHMQANVARLNEQASANEQAQQQLTQQLKDLQSNQQDVTARLEAEYASKQAKQQTVEQQVQALVQQIGSAQVELEQLERQMTTVQSQQQSQMQVINQLTNQKSRLQTQIEQAEVQLSEMYDAEYEPQAQVDEADLADLKKRLLLLKRGLDDIGTVNLDAIEEYAQVQERYDFLKKQKQDLLDAHADLTETMSEMDEEVKTRFKTTFDAVNEHFERIFVKMFGGGQAKLYLNQPDDLLRTGIDIKAQPPGKKFQQMSLLSGGEKALTAISLLFAILAVRPVPFVVLDETEAALDEANVDRFANYLQDANEQTQFIVITHRQGTMAACDVLYGVTMQEPGVSTMVSVNLNQSVNERGEA</sequence>
<dbReference type="InterPro" id="IPR010935">
    <property type="entry name" value="SMC_hinge"/>
</dbReference>
<gene>
    <name evidence="7" type="primary">smc</name>
    <name evidence="10" type="ORF">IV67_GL000878</name>
</gene>
<feature type="domain" description="SMC hinge" evidence="9">
    <location>
        <begin position="512"/>
        <end position="631"/>
    </location>
</feature>
<comment type="subcellular location">
    <subcellularLocation>
        <location evidence="1 7">Cytoplasm</location>
    </subcellularLocation>
</comment>
<evidence type="ECO:0000256" key="5">
    <source>
        <dbReference type="ARBA" id="ARBA00023054"/>
    </source>
</evidence>
<dbReference type="SMART" id="SM00968">
    <property type="entry name" value="SMC_hinge"/>
    <property type="match status" value="1"/>
</dbReference>
<keyword evidence="2 7" id="KW-0963">Cytoplasm</keyword>
<dbReference type="InterPro" id="IPR036277">
    <property type="entry name" value="SMC_hinge_sf"/>
</dbReference>
<evidence type="ECO:0000256" key="6">
    <source>
        <dbReference type="ARBA" id="ARBA00023125"/>
    </source>
</evidence>
<accession>A0A0R2JG14</accession>
<keyword evidence="4 7" id="KW-0067">ATP-binding</keyword>
<dbReference type="Proteomes" id="UP000051673">
    <property type="component" value="Unassembled WGS sequence"/>
</dbReference>
<dbReference type="SUPFAM" id="SSF75553">
    <property type="entry name" value="Smc hinge domain"/>
    <property type="match status" value="1"/>
</dbReference>
<keyword evidence="5 7" id="KW-0175">Coiled coil</keyword>
<dbReference type="STRING" id="1620.IV67_GL000878"/>
<dbReference type="Pfam" id="PF06470">
    <property type="entry name" value="SMC_hinge"/>
    <property type="match status" value="1"/>
</dbReference>
<dbReference type="PANTHER" id="PTHR43977">
    <property type="entry name" value="STRUCTURAL MAINTENANCE OF CHROMOSOMES PROTEIN 3"/>
    <property type="match status" value="1"/>
</dbReference>
<dbReference type="PATRIC" id="fig|1620.3.peg.894"/>
<dbReference type="AlphaFoldDB" id="A0A0R2JG14"/>
<dbReference type="GO" id="GO:0016887">
    <property type="term" value="F:ATP hydrolysis activity"/>
    <property type="evidence" value="ECO:0007669"/>
    <property type="project" value="InterPro"/>
</dbReference>
<evidence type="ECO:0000313" key="11">
    <source>
        <dbReference type="Proteomes" id="UP000051673"/>
    </source>
</evidence>
<dbReference type="Pfam" id="PF02463">
    <property type="entry name" value="SMC_N"/>
    <property type="match status" value="2"/>
</dbReference>
<dbReference type="Gene3D" id="3.40.50.300">
    <property type="entry name" value="P-loop containing nucleotide triphosphate hydrolases"/>
    <property type="match status" value="2"/>
</dbReference>
<dbReference type="GO" id="GO:0003677">
    <property type="term" value="F:DNA binding"/>
    <property type="evidence" value="ECO:0007669"/>
    <property type="project" value="UniProtKB-UniRule"/>
</dbReference>
<dbReference type="GO" id="GO:0006260">
    <property type="term" value="P:DNA replication"/>
    <property type="evidence" value="ECO:0007669"/>
    <property type="project" value="UniProtKB-UniRule"/>
</dbReference>
<keyword evidence="6 7" id="KW-0238">DNA-binding</keyword>
<evidence type="ECO:0000256" key="4">
    <source>
        <dbReference type="ARBA" id="ARBA00022840"/>
    </source>
</evidence>
<feature type="coiled-coil region" evidence="7">
    <location>
        <begin position="973"/>
        <end position="1014"/>
    </location>
</feature>
<comment type="domain">
    <text evidence="7">Contains large globular domains required for ATP hydrolysis at each terminus and a third globular domain forming a flexible hinge near the middle of the molecule. These domains are separated by coiled-coil structures.</text>
</comment>
<dbReference type="GO" id="GO:0007062">
    <property type="term" value="P:sister chromatid cohesion"/>
    <property type="evidence" value="ECO:0007669"/>
    <property type="project" value="InterPro"/>
</dbReference>
<feature type="coiled-coil region" evidence="7">
    <location>
        <begin position="174"/>
        <end position="279"/>
    </location>
</feature>
<dbReference type="FunFam" id="3.40.50.300:FF:000901">
    <property type="entry name" value="Chromosome partition protein Smc"/>
    <property type="match status" value="1"/>
</dbReference>
<comment type="similarity">
    <text evidence="7">Belongs to the SMC family.</text>
</comment>
<feature type="region of interest" description="Disordered" evidence="8">
    <location>
        <begin position="390"/>
        <end position="445"/>
    </location>
</feature>
<reference evidence="10 11" key="1">
    <citation type="journal article" date="2015" name="Genome Announc.">
        <title>Expanding the biotechnology potential of lactobacilli through comparative genomics of 213 strains and associated genera.</title>
        <authorList>
            <person name="Sun Z."/>
            <person name="Harris H.M."/>
            <person name="McCann A."/>
            <person name="Guo C."/>
            <person name="Argimon S."/>
            <person name="Zhang W."/>
            <person name="Yang X."/>
            <person name="Jeffery I.B."/>
            <person name="Cooney J.C."/>
            <person name="Kagawa T.F."/>
            <person name="Liu W."/>
            <person name="Song Y."/>
            <person name="Salvetti E."/>
            <person name="Wrobel A."/>
            <person name="Rasinkangas P."/>
            <person name="Parkhill J."/>
            <person name="Rea M.C."/>
            <person name="O'Sullivan O."/>
            <person name="Ritari J."/>
            <person name="Douillard F.P."/>
            <person name="Paul Ross R."/>
            <person name="Yang R."/>
            <person name="Briner A.E."/>
            <person name="Felis G.E."/>
            <person name="de Vos W.M."/>
            <person name="Barrangou R."/>
            <person name="Klaenhammer T.R."/>
            <person name="Caufield P.W."/>
            <person name="Cui Y."/>
            <person name="Zhang H."/>
            <person name="O'Toole P.W."/>
        </authorList>
    </citation>
    <scope>NUCLEOTIDE SEQUENCE [LARGE SCALE GENOMIC DNA]</scope>
    <source>
        <strain evidence="10 11">DSM 20014</strain>
    </source>
</reference>
<evidence type="ECO:0000256" key="3">
    <source>
        <dbReference type="ARBA" id="ARBA00022741"/>
    </source>
</evidence>
<name>A0A0R2JG14_9LACO</name>
<dbReference type="InterPro" id="IPR003395">
    <property type="entry name" value="RecF/RecN/SMC_N"/>
</dbReference>
<comment type="function">
    <text evidence="7">Required for chromosome condensation and partitioning.</text>
</comment>
<dbReference type="GO" id="GO:0005694">
    <property type="term" value="C:chromosome"/>
    <property type="evidence" value="ECO:0007669"/>
    <property type="project" value="InterPro"/>
</dbReference>
<dbReference type="GO" id="GO:0030261">
    <property type="term" value="P:chromosome condensation"/>
    <property type="evidence" value="ECO:0007669"/>
    <property type="project" value="InterPro"/>
</dbReference>
<keyword evidence="3 7" id="KW-0547">Nucleotide-binding</keyword>
<dbReference type="InterPro" id="IPR011890">
    <property type="entry name" value="SMC_prok"/>
</dbReference>
<dbReference type="Gene3D" id="3.30.70.1620">
    <property type="match status" value="1"/>
</dbReference>
<feature type="binding site" evidence="7">
    <location>
        <begin position="25"/>
        <end position="32"/>
    </location>
    <ligand>
        <name>ATP</name>
        <dbReference type="ChEBI" id="CHEBI:30616"/>
    </ligand>
</feature>
<dbReference type="Gene3D" id="1.20.1060.20">
    <property type="match status" value="1"/>
</dbReference>
<dbReference type="EMBL" id="JQCD01000030">
    <property type="protein sequence ID" value="KRN76302.1"/>
    <property type="molecule type" value="Genomic_DNA"/>
</dbReference>
<dbReference type="SUPFAM" id="SSF52540">
    <property type="entry name" value="P-loop containing nucleoside triphosphate hydrolases"/>
    <property type="match status" value="1"/>
</dbReference>
<dbReference type="GO" id="GO:0005524">
    <property type="term" value="F:ATP binding"/>
    <property type="evidence" value="ECO:0007669"/>
    <property type="project" value="UniProtKB-UniRule"/>
</dbReference>
<dbReference type="InterPro" id="IPR024704">
    <property type="entry name" value="SMC"/>
</dbReference>